<gene>
    <name evidence="1" type="ORF">UFOPK3046_00315</name>
</gene>
<organism evidence="1">
    <name type="scientific">freshwater metagenome</name>
    <dbReference type="NCBI Taxonomy" id="449393"/>
    <lineage>
        <taxon>unclassified sequences</taxon>
        <taxon>metagenomes</taxon>
        <taxon>ecological metagenomes</taxon>
    </lineage>
</organism>
<protein>
    <submittedName>
        <fullName evidence="1">Unannotated protein</fullName>
    </submittedName>
</protein>
<dbReference type="EMBL" id="CAFAAQ010000015">
    <property type="protein sequence ID" value="CAB4797136.1"/>
    <property type="molecule type" value="Genomic_DNA"/>
</dbReference>
<reference evidence="1" key="1">
    <citation type="submission" date="2020-05" db="EMBL/GenBank/DDBJ databases">
        <authorList>
            <person name="Chiriac C."/>
            <person name="Salcher M."/>
            <person name="Ghai R."/>
            <person name="Kavagutti S V."/>
        </authorList>
    </citation>
    <scope>NUCLEOTIDE SEQUENCE</scope>
</reference>
<name>A0A6J6XPM2_9ZZZZ</name>
<proteinExistence type="predicted"/>
<sequence>MSLIDIEHGLAHRECSRPEHIINGVPADDSREDVLVDGRRCFVRSHAILSGNDGLRINHELRGGVFAQHNIGQRSRIAESVLVLLEEFLVAPLSLYRKNNLGLALVVRVRNALKSLCSQSDPCMPNGDLDWPGGIIERSNGAQRGIALACVA</sequence>
<accession>A0A6J6XPM2</accession>
<dbReference type="AlphaFoldDB" id="A0A6J6XPM2"/>
<evidence type="ECO:0000313" key="1">
    <source>
        <dbReference type="EMBL" id="CAB4797136.1"/>
    </source>
</evidence>